<dbReference type="PANTHER" id="PTHR10067:SF13">
    <property type="entry name" value="PHOSPHATIDYLSERINE DECARBOXYLASE"/>
    <property type="match status" value="1"/>
</dbReference>
<evidence type="ECO:0000256" key="2">
    <source>
        <dbReference type="ARBA" id="ARBA00023145"/>
    </source>
</evidence>
<proteinExistence type="predicted"/>
<dbReference type="GO" id="GO:0008654">
    <property type="term" value="P:phospholipid biosynthetic process"/>
    <property type="evidence" value="ECO:0007669"/>
    <property type="project" value="InterPro"/>
</dbReference>
<sequence>MPPTHARPDVLAALDALLADDPRLCDRLEHSLVLAAERARAGLDPEVLGVLTWPTDLAAYRSYLHDFLRWIPQESDHPAWREPDPAHRSAQEVSTRLAHLFWLVDQHDEDEPRAVEESADFADRLTDYAREWGAFLDTPESFGPEILQSFLDDAPDYTVEESMVDGFPNAPSGWLTFNQFFARELNPGLRPISAPDDVRVVTSPADCSFVHHYDIGADHRIPATSIKRTHTYGSIPELMTGSEHAEAVAGGTFTHYMLPPSSYHRFHLPVAGRVLEAPVVQGHAYMQVDLVDGQLESVDAADSGYEFHQTRGWVVLDTAVGNGPDLGLVAVVAVGMAHVASVRITAVPGTTAAKGQQFGFFQFGGSDIVVLLQAGVADHVDTDPGPRKVGSVIATAHPRG</sequence>
<organism evidence="5 6">
    <name type="scientific">Klenkia taihuensis</name>
    <dbReference type="NCBI Taxonomy" id="1225127"/>
    <lineage>
        <taxon>Bacteria</taxon>
        <taxon>Bacillati</taxon>
        <taxon>Actinomycetota</taxon>
        <taxon>Actinomycetes</taxon>
        <taxon>Geodermatophilales</taxon>
        <taxon>Geodermatophilaceae</taxon>
        <taxon>Klenkia</taxon>
    </lineage>
</organism>
<keyword evidence="3" id="KW-0456">Lyase</keyword>
<dbReference type="PANTHER" id="PTHR10067">
    <property type="entry name" value="PHOSPHATIDYLSERINE DECARBOXYLASE"/>
    <property type="match status" value="1"/>
</dbReference>
<gene>
    <name evidence="5" type="ORF">SAMN05661030_0379</name>
</gene>
<dbReference type="EMBL" id="FOMD01000001">
    <property type="protein sequence ID" value="SFC20683.1"/>
    <property type="molecule type" value="Genomic_DNA"/>
</dbReference>
<dbReference type="STRING" id="1225127.SAMN05661030_0379"/>
<evidence type="ECO:0000256" key="3">
    <source>
        <dbReference type="ARBA" id="ARBA00023239"/>
    </source>
</evidence>
<name>A0A1I1HGT9_9ACTN</name>
<accession>A0A1I1HGT9</accession>
<dbReference type="Pfam" id="PF02666">
    <property type="entry name" value="PS_Dcarbxylase"/>
    <property type="match status" value="1"/>
</dbReference>
<evidence type="ECO:0000256" key="1">
    <source>
        <dbReference type="ARBA" id="ARBA00022793"/>
    </source>
</evidence>
<reference evidence="6" key="1">
    <citation type="submission" date="2016-10" db="EMBL/GenBank/DDBJ databases">
        <authorList>
            <person name="Varghese N."/>
            <person name="Submissions S."/>
        </authorList>
    </citation>
    <scope>NUCLEOTIDE SEQUENCE [LARGE SCALE GENOMIC DNA]</scope>
    <source>
        <strain evidence="6">DSM 45962</strain>
    </source>
</reference>
<keyword evidence="6" id="KW-1185">Reference proteome</keyword>
<keyword evidence="1" id="KW-0210">Decarboxylase</keyword>
<dbReference type="RefSeq" id="WP_207506100.1">
    <property type="nucleotide sequence ID" value="NZ_BNAC01000002.1"/>
</dbReference>
<evidence type="ECO:0000256" key="4">
    <source>
        <dbReference type="ARBA" id="ARBA00023317"/>
    </source>
</evidence>
<protein>
    <submittedName>
        <fullName evidence="5">Phosphatidylserine decarboxylase</fullName>
    </submittedName>
</protein>
<dbReference type="AlphaFoldDB" id="A0A1I1HGT9"/>
<keyword evidence="4" id="KW-0670">Pyruvate</keyword>
<dbReference type="Proteomes" id="UP000199022">
    <property type="component" value="Unassembled WGS sequence"/>
</dbReference>
<keyword evidence="2" id="KW-0865">Zymogen</keyword>
<dbReference type="InterPro" id="IPR003817">
    <property type="entry name" value="PS_Dcarbxylase"/>
</dbReference>
<dbReference type="GO" id="GO:0004609">
    <property type="term" value="F:phosphatidylserine decarboxylase activity"/>
    <property type="evidence" value="ECO:0007669"/>
    <property type="project" value="InterPro"/>
</dbReference>
<evidence type="ECO:0000313" key="6">
    <source>
        <dbReference type="Proteomes" id="UP000199022"/>
    </source>
</evidence>
<evidence type="ECO:0000313" key="5">
    <source>
        <dbReference type="EMBL" id="SFC20683.1"/>
    </source>
</evidence>